<protein>
    <submittedName>
        <fullName evidence="1">Uncharacterized protein</fullName>
    </submittedName>
</protein>
<organism evidence="1 2">
    <name type="scientific">Dehalococcoides mccartyi (strain ATCC BAA-2266 / KCTC 15142 / 195)</name>
    <name type="common">Dehalococcoides ethenogenes (strain 195)</name>
    <dbReference type="NCBI Taxonomy" id="243164"/>
    <lineage>
        <taxon>Bacteria</taxon>
        <taxon>Bacillati</taxon>
        <taxon>Chloroflexota</taxon>
        <taxon>Dehalococcoidia</taxon>
        <taxon>Dehalococcoidales</taxon>
        <taxon>Dehalococcoidaceae</taxon>
        <taxon>Dehalococcoides</taxon>
    </lineage>
</organism>
<dbReference type="KEGG" id="det:DET1302"/>
<evidence type="ECO:0000313" key="2">
    <source>
        <dbReference type="Proteomes" id="UP000008289"/>
    </source>
</evidence>
<dbReference type="EMBL" id="CP000027">
    <property type="protein sequence ID" value="AAW39507.1"/>
    <property type="molecule type" value="Genomic_DNA"/>
</dbReference>
<dbReference type="AlphaFoldDB" id="Q3Z6Y5"/>
<accession>Q3Z6Y5</accession>
<dbReference type="InParanoid" id="Q3Z6Y5"/>
<proteinExistence type="predicted"/>
<gene>
    <name evidence="1" type="ordered locus">DET1302</name>
</gene>
<evidence type="ECO:0000313" key="1">
    <source>
        <dbReference type="EMBL" id="AAW39507.1"/>
    </source>
</evidence>
<reference evidence="1 2" key="1">
    <citation type="journal article" date="2005" name="Science">
        <title>Genome sequence of the PCE-dechlorinating bacterium Dehalococcoides ethenogenes.</title>
        <authorList>
            <person name="Seshadri R."/>
            <person name="Adrian L."/>
            <person name="Fouts D.E."/>
            <person name="Eisen J.A."/>
            <person name="Phillippy A.M."/>
            <person name="Methe B.A."/>
            <person name="Ward N.L."/>
            <person name="Nelson W.C."/>
            <person name="Deboy R.T."/>
            <person name="Khouri H.M."/>
            <person name="Kolonay J.F."/>
            <person name="Dodson R.J."/>
            <person name="Daugherty S.C."/>
            <person name="Brinkac L.M."/>
            <person name="Sullivan S.A."/>
            <person name="Madupu R."/>
            <person name="Nelson K.E."/>
            <person name="Kang K.H."/>
            <person name="Impraim M."/>
            <person name="Tran K."/>
            <person name="Robinson J.M."/>
            <person name="Forberger H.A."/>
            <person name="Fraser C.M."/>
            <person name="Zinder S.H."/>
            <person name="Heidelberg J.F."/>
        </authorList>
    </citation>
    <scope>NUCLEOTIDE SEQUENCE [LARGE SCALE GENOMIC DNA]</scope>
    <source>
        <strain evidence="2">ATCC BAA-2266 / KCTC 15142 / 195</strain>
    </source>
</reference>
<sequence length="39" mass="4712">MYIHYLLILLVFVYISGKDLLLRFPNPTGFYLFLPFIFL</sequence>
<name>Q3Z6Y5_DEHM1</name>
<keyword evidence="2" id="KW-1185">Reference proteome</keyword>
<dbReference type="HOGENOM" id="CLU_3308409_0_0_0"/>
<dbReference type="Proteomes" id="UP000008289">
    <property type="component" value="Chromosome"/>
</dbReference>